<comment type="caution">
    <text evidence="3">The sequence shown here is derived from an EMBL/GenBank/DDBJ whole genome shotgun (WGS) entry which is preliminary data.</text>
</comment>
<dbReference type="AlphaFoldDB" id="A0A8K0P9V4"/>
<evidence type="ECO:0000256" key="2">
    <source>
        <dbReference type="SAM" id="SignalP"/>
    </source>
</evidence>
<feature type="region of interest" description="Disordered" evidence="1">
    <location>
        <begin position="319"/>
        <end position="341"/>
    </location>
</feature>
<evidence type="ECO:0000256" key="1">
    <source>
        <dbReference type="SAM" id="MobiDB-lite"/>
    </source>
</evidence>
<gene>
    <name evidence="3" type="ORF">KVT40_008841</name>
</gene>
<reference evidence="3" key="1">
    <citation type="submission" date="2021-07" db="EMBL/GenBank/DDBJ databases">
        <title>Elsinoe batatas strain:CRI-CJ2 Genome sequencing and assembly.</title>
        <authorList>
            <person name="Huang L."/>
        </authorList>
    </citation>
    <scope>NUCLEOTIDE SEQUENCE</scope>
    <source>
        <strain evidence="3">CRI-CJ2</strain>
    </source>
</reference>
<evidence type="ECO:0000313" key="3">
    <source>
        <dbReference type="EMBL" id="KAG8623865.1"/>
    </source>
</evidence>
<feature type="compositionally biased region" description="Polar residues" evidence="1">
    <location>
        <begin position="202"/>
        <end position="217"/>
    </location>
</feature>
<sequence>MKSSLLILAVSGSLSQAFWHLPLPRDLPTLPLSPIHPPPGAQGTCTLITRSCTIPGHPHPYPCARTSACPKEGGPCALMEHKSHHRRLADCAIASNPEEKTPGQTPGVWKPCTKKSKTVPWMTTSGRRTATVVVLPGVTTSGFKTKTKTRHCEDDDEGVVTVTVTGTPSASATTTSSQKGKTVTVTGSASTSSPAAPKTVTVTNKGSPRKTATVTATPMSSSWDGTVTVTATDEVAVKTSVVYVETYTVTEAATTSRSGKVVTQTETQSTKSSCLAKRLSSTLCYISFPQIVNFENDAKSILLAGDSWHGAARMHKQAYTKHNGQDTASSRQTSEQGIEDV</sequence>
<evidence type="ECO:0000313" key="4">
    <source>
        <dbReference type="Proteomes" id="UP000809789"/>
    </source>
</evidence>
<dbReference type="EMBL" id="JAESVG020000010">
    <property type="protein sequence ID" value="KAG8623865.1"/>
    <property type="molecule type" value="Genomic_DNA"/>
</dbReference>
<dbReference type="Proteomes" id="UP000809789">
    <property type="component" value="Unassembled WGS sequence"/>
</dbReference>
<feature type="compositionally biased region" description="Low complexity" evidence="1">
    <location>
        <begin position="168"/>
        <end position="201"/>
    </location>
</feature>
<keyword evidence="4" id="KW-1185">Reference proteome</keyword>
<dbReference type="OrthoDB" id="10423102at2759"/>
<organism evidence="3 4">
    <name type="scientific">Elsinoe batatas</name>
    <dbReference type="NCBI Taxonomy" id="2601811"/>
    <lineage>
        <taxon>Eukaryota</taxon>
        <taxon>Fungi</taxon>
        <taxon>Dikarya</taxon>
        <taxon>Ascomycota</taxon>
        <taxon>Pezizomycotina</taxon>
        <taxon>Dothideomycetes</taxon>
        <taxon>Dothideomycetidae</taxon>
        <taxon>Myriangiales</taxon>
        <taxon>Elsinoaceae</taxon>
        <taxon>Elsinoe</taxon>
    </lineage>
</organism>
<feature type="signal peptide" evidence="2">
    <location>
        <begin position="1"/>
        <end position="17"/>
    </location>
</feature>
<feature type="chain" id="PRO_5035482643" evidence="2">
    <location>
        <begin position="18"/>
        <end position="341"/>
    </location>
</feature>
<proteinExistence type="predicted"/>
<keyword evidence="2" id="KW-0732">Signal</keyword>
<feature type="region of interest" description="Disordered" evidence="1">
    <location>
        <begin position="168"/>
        <end position="217"/>
    </location>
</feature>
<protein>
    <submittedName>
        <fullName evidence="3">Uncharacterized protein</fullName>
    </submittedName>
</protein>
<name>A0A8K0P9V4_9PEZI</name>
<feature type="compositionally biased region" description="Polar residues" evidence="1">
    <location>
        <begin position="320"/>
        <end position="341"/>
    </location>
</feature>
<accession>A0A8K0P9V4</accession>